<dbReference type="Gene3D" id="3.20.20.100">
    <property type="entry name" value="NADP-dependent oxidoreductase domain"/>
    <property type="match status" value="1"/>
</dbReference>
<evidence type="ECO:0000259" key="1">
    <source>
        <dbReference type="Pfam" id="PF00248"/>
    </source>
</evidence>
<feature type="non-terminal residue" evidence="2">
    <location>
        <position position="94"/>
    </location>
</feature>
<dbReference type="PANTHER" id="PTHR43312:SF1">
    <property type="entry name" value="NADP-DEPENDENT OXIDOREDUCTASE DOMAIN-CONTAINING PROTEIN"/>
    <property type="match status" value="1"/>
</dbReference>
<feature type="domain" description="NADP-dependent oxidoreductase" evidence="1">
    <location>
        <begin position="23"/>
        <end position="93"/>
    </location>
</feature>
<dbReference type="PANTHER" id="PTHR43312">
    <property type="entry name" value="D-THREO-ALDOSE 1-DEHYDROGENASE"/>
    <property type="match status" value="1"/>
</dbReference>
<sequence>MKADIAASAAGSIELGMGLRVSRLGFGAMRITGQGVWGDPPDISAAVKVLQRAVSLGVNLIDTADAYGPETSENLIALALYPYPKGLVIATKGG</sequence>
<dbReference type="Pfam" id="PF00248">
    <property type="entry name" value="Aldo_ket_red"/>
    <property type="match status" value="1"/>
</dbReference>
<dbReference type="AlphaFoldDB" id="T1ABW1"/>
<dbReference type="InterPro" id="IPR023210">
    <property type="entry name" value="NADP_OxRdtase_dom"/>
</dbReference>
<reference evidence="2" key="2">
    <citation type="journal article" date="2014" name="ISME J.">
        <title>Microbial stratification in low pH oxic and suboxic macroscopic growths along an acid mine drainage.</title>
        <authorList>
            <person name="Mendez-Garcia C."/>
            <person name="Mesa V."/>
            <person name="Sprenger R.R."/>
            <person name="Richter M."/>
            <person name="Diez M.S."/>
            <person name="Solano J."/>
            <person name="Bargiela R."/>
            <person name="Golyshina O.V."/>
            <person name="Manteca A."/>
            <person name="Ramos J.L."/>
            <person name="Gallego J.R."/>
            <person name="Llorente I."/>
            <person name="Martins Dos Santos V.A."/>
            <person name="Jensen O.N."/>
            <person name="Pelaez A.I."/>
            <person name="Sanchez J."/>
            <person name="Ferrer M."/>
        </authorList>
    </citation>
    <scope>NUCLEOTIDE SEQUENCE</scope>
</reference>
<dbReference type="SUPFAM" id="SSF51430">
    <property type="entry name" value="NAD(P)-linked oxidoreductase"/>
    <property type="match status" value="1"/>
</dbReference>
<organism evidence="2">
    <name type="scientific">mine drainage metagenome</name>
    <dbReference type="NCBI Taxonomy" id="410659"/>
    <lineage>
        <taxon>unclassified sequences</taxon>
        <taxon>metagenomes</taxon>
        <taxon>ecological metagenomes</taxon>
    </lineage>
</organism>
<dbReference type="InterPro" id="IPR036812">
    <property type="entry name" value="NAD(P)_OxRdtase_dom_sf"/>
</dbReference>
<proteinExistence type="predicted"/>
<evidence type="ECO:0000313" key="2">
    <source>
        <dbReference type="EMBL" id="EQD54542.1"/>
    </source>
</evidence>
<gene>
    <name evidence="2" type="ORF">B2A_05977</name>
</gene>
<comment type="caution">
    <text evidence="2">The sequence shown here is derived from an EMBL/GenBank/DDBJ whole genome shotgun (WGS) entry which is preliminary data.</text>
</comment>
<dbReference type="InterPro" id="IPR053135">
    <property type="entry name" value="AKR2_Oxidoreductase"/>
</dbReference>
<dbReference type="EMBL" id="AUZZ01004187">
    <property type="protein sequence ID" value="EQD54542.1"/>
    <property type="molecule type" value="Genomic_DNA"/>
</dbReference>
<protein>
    <submittedName>
        <fullName evidence="2">Aldo/keto reductase</fullName>
    </submittedName>
</protein>
<name>T1ABW1_9ZZZZ</name>
<accession>T1ABW1</accession>
<reference evidence="2" key="1">
    <citation type="submission" date="2013-08" db="EMBL/GenBank/DDBJ databases">
        <authorList>
            <person name="Mendez C."/>
            <person name="Richter M."/>
            <person name="Ferrer M."/>
            <person name="Sanchez J."/>
        </authorList>
    </citation>
    <scope>NUCLEOTIDE SEQUENCE</scope>
</reference>